<proteinExistence type="predicted"/>
<dbReference type="SUPFAM" id="SSF52266">
    <property type="entry name" value="SGNH hydrolase"/>
    <property type="match status" value="1"/>
</dbReference>
<name>A0A382YZA3_9ZZZZ</name>
<protein>
    <recommendedName>
        <fullName evidence="2">AlgX/AlgJ SGNH hydrolase-like domain-containing protein</fullName>
    </recommendedName>
</protein>
<sequence>MEKLLQFLRKHKIEMTLAIYPWPDQIYYDTVDSKQVLFWESWTNKNNVRFINHFNDFFSLKDKIGAKRLIEEYYIPGDVHFNEQGNFIIKESFLNQYPHNN</sequence>
<organism evidence="1">
    <name type="scientific">marine metagenome</name>
    <dbReference type="NCBI Taxonomy" id="408172"/>
    <lineage>
        <taxon>unclassified sequences</taxon>
        <taxon>metagenomes</taxon>
        <taxon>ecological metagenomes</taxon>
    </lineage>
</organism>
<accession>A0A382YZA3</accession>
<reference evidence="1" key="1">
    <citation type="submission" date="2018-05" db="EMBL/GenBank/DDBJ databases">
        <authorList>
            <person name="Lanie J.A."/>
            <person name="Ng W.-L."/>
            <person name="Kazmierczak K.M."/>
            <person name="Andrzejewski T.M."/>
            <person name="Davidsen T.M."/>
            <person name="Wayne K.J."/>
            <person name="Tettelin H."/>
            <person name="Glass J.I."/>
            <person name="Rusch D."/>
            <person name="Podicherti R."/>
            <person name="Tsui H.-C.T."/>
            <person name="Winkler M.E."/>
        </authorList>
    </citation>
    <scope>NUCLEOTIDE SEQUENCE</scope>
</reference>
<dbReference type="AlphaFoldDB" id="A0A382YZA3"/>
<evidence type="ECO:0008006" key="2">
    <source>
        <dbReference type="Google" id="ProtNLM"/>
    </source>
</evidence>
<gene>
    <name evidence="1" type="ORF">METZ01_LOCUS441335</name>
</gene>
<evidence type="ECO:0000313" key="1">
    <source>
        <dbReference type="EMBL" id="SVD88481.1"/>
    </source>
</evidence>
<dbReference type="EMBL" id="UINC01179675">
    <property type="protein sequence ID" value="SVD88481.1"/>
    <property type="molecule type" value="Genomic_DNA"/>
</dbReference>